<sequence>MEKQLFMVIFNGKFSKGILGDFIFKIVDGAQVVSKRQVSRTMKQFLPSFSFHSVYRLNISLQAYHKLP</sequence>
<gene>
    <name evidence="1" type="ORF">HDE69_003272</name>
</gene>
<name>A0A7W9DKG5_9SPHI</name>
<comment type="caution">
    <text evidence="1">The sequence shown here is derived from an EMBL/GenBank/DDBJ whole genome shotgun (WGS) entry which is preliminary data.</text>
</comment>
<evidence type="ECO:0000313" key="1">
    <source>
        <dbReference type="EMBL" id="MBB5622207.1"/>
    </source>
</evidence>
<protein>
    <submittedName>
        <fullName evidence="1">Uncharacterized protein</fullName>
    </submittedName>
</protein>
<accession>A0A7W9DKG5</accession>
<proteinExistence type="predicted"/>
<dbReference type="Proteomes" id="UP000537718">
    <property type="component" value="Unassembled WGS sequence"/>
</dbReference>
<dbReference type="AlphaFoldDB" id="A0A7W9DKG5"/>
<reference evidence="1 2" key="1">
    <citation type="submission" date="2020-08" db="EMBL/GenBank/DDBJ databases">
        <title>Genomic Encyclopedia of Type Strains, Phase IV (KMG-V): Genome sequencing to study the core and pangenomes of soil and plant-associated prokaryotes.</title>
        <authorList>
            <person name="Whitman W."/>
        </authorList>
    </citation>
    <scope>NUCLEOTIDE SEQUENCE [LARGE SCALE GENOMIC DNA]</scope>
    <source>
        <strain evidence="1 2">MP7CTX6</strain>
    </source>
</reference>
<evidence type="ECO:0000313" key="2">
    <source>
        <dbReference type="Proteomes" id="UP000537718"/>
    </source>
</evidence>
<organism evidence="1 2">
    <name type="scientific">Pedobacter cryoconitis</name>
    <dbReference type="NCBI Taxonomy" id="188932"/>
    <lineage>
        <taxon>Bacteria</taxon>
        <taxon>Pseudomonadati</taxon>
        <taxon>Bacteroidota</taxon>
        <taxon>Sphingobacteriia</taxon>
        <taxon>Sphingobacteriales</taxon>
        <taxon>Sphingobacteriaceae</taxon>
        <taxon>Pedobacter</taxon>
    </lineage>
</organism>
<dbReference type="EMBL" id="JACHCF010000007">
    <property type="protein sequence ID" value="MBB5622207.1"/>
    <property type="molecule type" value="Genomic_DNA"/>
</dbReference>